<protein>
    <submittedName>
        <fullName evidence="2">Uncharacterized protein</fullName>
    </submittedName>
</protein>
<reference evidence="3" key="1">
    <citation type="journal article" date="2019" name="Int. J. Syst. Evol. Microbiol.">
        <title>The Global Catalogue of Microorganisms (GCM) 10K type strain sequencing project: providing services to taxonomists for standard genome sequencing and annotation.</title>
        <authorList>
            <consortium name="The Broad Institute Genomics Platform"/>
            <consortium name="The Broad Institute Genome Sequencing Center for Infectious Disease"/>
            <person name="Wu L."/>
            <person name="Ma J."/>
        </authorList>
    </citation>
    <scope>NUCLEOTIDE SEQUENCE [LARGE SCALE GENOMIC DNA]</scope>
    <source>
        <strain evidence="3">JCM 17805</strain>
    </source>
</reference>
<keyword evidence="1" id="KW-0812">Transmembrane</keyword>
<sequence>MTCHCNLYVMNNASPCVNRLMNTVQVQPFLEEFPGFLSGRAVLAMALAATFLINSRLHRKKYRARSMSRRVCKPGKPESLWFRRRKPVKYARDSYGF</sequence>
<name>A0ABP8VCX7_9GAMM</name>
<dbReference type="EMBL" id="BAABFL010000481">
    <property type="protein sequence ID" value="GAA4652862.1"/>
    <property type="molecule type" value="Genomic_DNA"/>
</dbReference>
<evidence type="ECO:0000313" key="3">
    <source>
        <dbReference type="Proteomes" id="UP001500604"/>
    </source>
</evidence>
<evidence type="ECO:0000256" key="1">
    <source>
        <dbReference type="SAM" id="Phobius"/>
    </source>
</evidence>
<accession>A0ABP8VCX7</accession>
<gene>
    <name evidence="2" type="ORF">GCM10023116_51460</name>
</gene>
<dbReference type="Proteomes" id="UP001500604">
    <property type="component" value="Unassembled WGS sequence"/>
</dbReference>
<keyword evidence="1" id="KW-0472">Membrane</keyword>
<keyword evidence="1" id="KW-1133">Transmembrane helix</keyword>
<feature type="transmembrane region" description="Helical" evidence="1">
    <location>
        <begin position="37"/>
        <end position="57"/>
    </location>
</feature>
<proteinExistence type="predicted"/>
<comment type="caution">
    <text evidence="2">The sequence shown here is derived from an EMBL/GenBank/DDBJ whole genome shotgun (WGS) entry which is preliminary data.</text>
</comment>
<keyword evidence="3" id="KW-1185">Reference proteome</keyword>
<organism evidence="2 3">
    <name type="scientific">Kistimonas scapharcae</name>
    <dbReference type="NCBI Taxonomy" id="1036133"/>
    <lineage>
        <taxon>Bacteria</taxon>
        <taxon>Pseudomonadati</taxon>
        <taxon>Pseudomonadota</taxon>
        <taxon>Gammaproteobacteria</taxon>
        <taxon>Oceanospirillales</taxon>
        <taxon>Endozoicomonadaceae</taxon>
        <taxon>Kistimonas</taxon>
    </lineage>
</organism>
<evidence type="ECO:0000313" key="2">
    <source>
        <dbReference type="EMBL" id="GAA4652862.1"/>
    </source>
</evidence>